<dbReference type="PANTHER" id="PTHR30121">
    <property type="entry name" value="UNCHARACTERIZED PROTEIN YJGR-RELATED"/>
    <property type="match status" value="1"/>
</dbReference>
<evidence type="ECO:0000259" key="2">
    <source>
        <dbReference type="Pfam" id="PF19044"/>
    </source>
</evidence>
<feature type="coiled-coil region" evidence="1">
    <location>
        <begin position="122"/>
        <end position="156"/>
    </location>
</feature>
<feature type="domain" description="TraG P-loop" evidence="2">
    <location>
        <begin position="445"/>
        <end position="607"/>
    </location>
</feature>
<accession>A0A1N7PJT0</accession>
<keyword evidence="1" id="KW-0175">Coiled coil</keyword>
<dbReference type="PANTHER" id="PTHR30121:SF6">
    <property type="entry name" value="SLR6007 PROTEIN"/>
    <property type="match status" value="1"/>
</dbReference>
<protein>
    <recommendedName>
        <fullName evidence="2">TraG P-loop domain-containing protein</fullName>
    </recommendedName>
</protein>
<sequence>MFARKKEKKHKRWSWLRAHLRRQKEKRVLAQDPSVIGEHAPTLHDLMTLADGIEMRASEIYVSPSGYTKTYYVTGLPSTVHFGYFQRFFRVGADVHISLHVEPADSAVAMAKRTKLMTKIEAEILAEQKAGTNKQIAFLQQEYQLLEKEREELRLGRERIFYATIILAVSSPDRQEFEAACERIEREGFEGFLLREAFKEHDLGFRSVAPIGENALRHPIEMTASALANSFPFTNARFSHEYGVPIGVDWSSGHLNRYDAWHKKLVNANAVIIGKAGSGKSFLVKGLVARSAAMGIRHAIVDYEGEYTPMVQALGGVVIRLDEHSPYKFNPFELEEEEEKQADGTIRRFVDVKEKISDMERLIVSMAHLHAGHDLLDSYTRNAINDMLQEMYERDFGFTSDPESLYERHETWQRDAKGDRLVRRVKRPQPRFSDFYAKLETRAASDARLEELAMRLRRFREGGTEGMFDCYSNVELQDVPVVSFDLSHLPEKSMARLLGMHVVLEWIMEKFIKKNVHLKKRVIIDEVQKMLEHFYHAIFMEDVFRRIRKRSGSAVAASQDFRKFAESEQGRAILQNSDTKILLRQDKLDKEAVIENFGLEEHEFEELIGFRDGQARWWVGGEVFYNQIIPFAGEFELFTTRFVQSDAELAMQRRWLA</sequence>
<dbReference type="AlphaFoldDB" id="A0A1N7PJT0"/>
<evidence type="ECO:0000256" key="1">
    <source>
        <dbReference type="SAM" id="Coils"/>
    </source>
</evidence>
<dbReference type="InterPro" id="IPR051162">
    <property type="entry name" value="T4SS_component"/>
</dbReference>
<dbReference type="InterPro" id="IPR043964">
    <property type="entry name" value="P-loop_TraG"/>
</dbReference>
<feature type="domain" description="TraG P-loop" evidence="2">
    <location>
        <begin position="243"/>
        <end position="340"/>
    </location>
</feature>
<keyword evidence="4" id="KW-1185">Reference proteome</keyword>
<proteinExistence type="predicted"/>
<dbReference type="STRING" id="252246.SAMN05421799_11426"/>
<dbReference type="Pfam" id="PF19044">
    <property type="entry name" value="P-loop_TraG"/>
    <property type="match status" value="2"/>
</dbReference>
<name>A0A1N7PJT0_9BACL</name>
<dbReference type="Gene3D" id="1.10.8.730">
    <property type="match status" value="1"/>
</dbReference>
<dbReference type="SUPFAM" id="SSF52540">
    <property type="entry name" value="P-loop containing nucleoside triphosphate hydrolases"/>
    <property type="match status" value="1"/>
</dbReference>
<gene>
    <name evidence="3" type="ORF">SAMN05421799_11426</name>
</gene>
<dbReference type="Gene3D" id="3.40.50.300">
    <property type="entry name" value="P-loop containing nucleotide triphosphate hydrolases"/>
    <property type="match status" value="1"/>
</dbReference>
<dbReference type="InterPro" id="IPR027417">
    <property type="entry name" value="P-loop_NTPase"/>
</dbReference>
<dbReference type="OrthoDB" id="9804380at2"/>
<organism evidence="3 4">
    <name type="scientific">Alicyclobacillus vulcanalis</name>
    <dbReference type="NCBI Taxonomy" id="252246"/>
    <lineage>
        <taxon>Bacteria</taxon>
        <taxon>Bacillati</taxon>
        <taxon>Bacillota</taxon>
        <taxon>Bacilli</taxon>
        <taxon>Bacillales</taxon>
        <taxon>Alicyclobacillaceae</taxon>
        <taxon>Alicyclobacillus</taxon>
    </lineage>
</organism>
<dbReference type="EMBL" id="FTOO01000014">
    <property type="protein sequence ID" value="SIT10913.1"/>
    <property type="molecule type" value="Genomic_DNA"/>
</dbReference>
<dbReference type="RefSeq" id="WP_076348957.1">
    <property type="nucleotide sequence ID" value="NZ_FTOO01000014.1"/>
</dbReference>
<evidence type="ECO:0000313" key="4">
    <source>
        <dbReference type="Proteomes" id="UP000186156"/>
    </source>
</evidence>
<dbReference type="Proteomes" id="UP000186156">
    <property type="component" value="Unassembled WGS sequence"/>
</dbReference>
<evidence type="ECO:0000313" key="3">
    <source>
        <dbReference type="EMBL" id="SIT10913.1"/>
    </source>
</evidence>
<reference evidence="4" key="1">
    <citation type="submission" date="2017-01" db="EMBL/GenBank/DDBJ databases">
        <authorList>
            <person name="Varghese N."/>
            <person name="Submissions S."/>
        </authorList>
    </citation>
    <scope>NUCLEOTIDE SEQUENCE [LARGE SCALE GENOMIC DNA]</scope>
    <source>
        <strain evidence="4">DSM 16176</strain>
    </source>
</reference>